<reference evidence="2 3" key="1">
    <citation type="submission" date="2016-11" db="EMBL/GenBank/DDBJ databases">
        <authorList>
            <person name="Jaros S."/>
            <person name="Januszkiewicz K."/>
            <person name="Wedrychowicz H."/>
        </authorList>
    </citation>
    <scope>NUCLEOTIDE SEQUENCE [LARGE SCALE GENOMIC DNA]</scope>
    <source>
        <strain evidence="2 3">DSM 3089</strain>
    </source>
</reference>
<sequence length="125" mass="13587">MVKRSKISCVSVGLIRATIVTLICFLAYTLIATFCFGTIENMKVNSIFIMIFSCFSIFYGAVWAARTSGEKGWLMGLSVSILYIVIIYIISIVAGREAALVGRDFVRAIIAMVVGTLSGMIGINI</sequence>
<evidence type="ECO:0000313" key="3">
    <source>
        <dbReference type="Proteomes" id="UP000184526"/>
    </source>
</evidence>
<dbReference type="EMBL" id="FQXP01000013">
    <property type="protein sequence ID" value="SHI09938.1"/>
    <property type="molecule type" value="Genomic_DNA"/>
</dbReference>
<accession>A0A1M5YDK7</accession>
<gene>
    <name evidence="2" type="ORF">SAMN02745196_02839</name>
</gene>
<dbReference type="InterPro" id="IPR023804">
    <property type="entry name" value="DUF3792_TM"/>
</dbReference>
<dbReference type="NCBIfam" id="TIGR04086">
    <property type="entry name" value="TIGR04086_membr"/>
    <property type="match status" value="1"/>
</dbReference>
<organism evidence="2 3">
    <name type="scientific">Clostridium collagenovorans DSM 3089</name>
    <dbReference type="NCBI Taxonomy" id="1121306"/>
    <lineage>
        <taxon>Bacteria</taxon>
        <taxon>Bacillati</taxon>
        <taxon>Bacillota</taxon>
        <taxon>Clostridia</taxon>
        <taxon>Eubacteriales</taxon>
        <taxon>Clostridiaceae</taxon>
        <taxon>Clostridium</taxon>
    </lineage>
</organism>
<keyword evidence="3" id="KW-1185">Reference proteome</keyword>
<dbReference type="RefSeq" id="WP_072832657.1">
    <property type="nucleotide sequence ID" value="NZ_FQXP01000013.1"/>
</dbReference>
<feature type="transmembrane region" description="Helical" evidence="1">
    <location>
        <begin position="72"/>
        <end position="93"/>
    </location>
</feature>
<feature type="transmembrane region" description="Helical" evidence="1">
    <location>
        <begin position="45"/>
        <end position="65"/>
    </location>
</feature>
<keyword evidence="1" id="KW-0812">Transmembrane</keyword>
<feature type="transmembrane region" description="Helical" evidence="1">
    <location>
        <begin position="105"/>
        <end position="123"/>
    </location>
</feature>
<dbReference type="STRING" id="1121306.SAMN02745196_02839"/>
<name>A0A1M5YDK7_9CLOT</name>
<dbReference type="AlphaFoldDB" id="A0A1M5YDK7"/>
<dbReference type="Proteomes" id="UP000184526">
    <property type="component" value="Unassembled WGS sequence"/>
</dbReference>
<evidence type="ECO:0000313" key="2">
    <source>
        <dbReference type="EMBL" id="SHI09938.1"/>
    </source>
</evidence>
<keyword evidence="1" id="KW-0472">Membrane</keyword>
<keyword evidence="1" id="KW-1133">Transmembrane helix</keyword>
<feature type="transmembrane region" description="Helical" evidence="1">
    <location>
        <begin position="12"/>
        <end position="39"/>
    </location>
</feature>
<proteinExistence type="predicted"/>
<evidence type="ECO:0000256" key="1">
    <source>
        <dbReference type="SAM" id="Phobius"/>
    </source>
</evidence>
<dbReference type="Pfam" id="PF12670">
    <property type="entry name" value="DUF3792"/>
    <property type="match status" value="1"/>
</dbReference>
<dbReference type="OrthoDB" id="2086722at2"/>
<protein>
    <submittedName>
        <fullName evidence="2">Putative membrane protein, TIGR04086 family</fullName>
    </submittedName>
</protein>